<dbReference type="Proteomes" id="UP000789342">
    <property type="component" value="Unassembled WGS sequence"/>
</dbReference>
<comment type="caution">
    <text evidence="1">The sequence shown here is derived from an EMBL/GenBank/DDBJ whole genome shotgun (WGS) entry which is preliminary data.</text>
</comment>
<reference evidence="1" key="1">
    <citation type="submission" date="2021-06" db="EMBL/GenBank/DDBJ databases">
        <authorList>
            <person name="Kallberg Y."/>
            <person name="Tangrot J."/>
            <person name="Rosling A."/>
        </authorList>
    </citation>
    <scope>NUCLEOTIDE SEQUENCE</scope>
    <source>
        <strain evidence="1">CL551</strain>
    </source>
</reference>
<dbReference type="EMBL" id="CAJVPV010001726">
    <property type="protein sequence ID" value="CAG8506545.1"/>
    <property type="molecule type" value="Genomic_DNA"/>
</dbReference>
<organism evidence="1 2">
    <name type="scientific">Acaulospora morrowiae</name>
    <dbReference type="NCBI Taxonomy" id="94023"/>
    <lineage>
        <taxon>Eukaryota</taxon>
        <taxon>Fungi</taxon>
        <taxon>Fungi incertae sedis</taxon>
        <taxon>Mucoromycota</taxon>
        <taxon>Glomeromycotina</taxon>
        <taxon>Glomeromycetes</taxon>
        <taxon>Diversisporales</taxon>
        <taxon>Acaulosporaceae</taxon>
        <taxon>Acaulospora</taxon>
    </lineage>
</organism>
<gene>
    <name evidence="1" type="ORF">AMORRO_LOCUS3517</name>
</gene>
<dbReference type="OrthoDB" id="10536957at2759"/>
<dbReference type="AlphaFoldDB" id="A0A9N9F3N3"/>
<proteinExistence type="predicted"/>
<accession>A0A9N9F3N3</accession>
<name>A0A9N9F3N3_9GLOM</name>
<sequence>MQLIGLSSLVFPCLGPGRSVRMKIVDASPKLSLIIRLWFLSLVTRSTAIAIAYLTHVTENSELSNHQPFLNKKKEKKLMPTSFTFARTMFHYPVQNSNETSKIFLGVETPLNFCVMLKLNLVIVALISSDEKKKDIQCDSLLNWKGAQKCIDQIDYQLSIRRLRQFYPNWQNLNIDSSMNCRYSDETKCVTLSFSSNGYPITDFNFTGQSIFYIHQRNNTSKIGFSIGNIKWPCEEFLENSEHLVGLHNNRKVHFVKLALNRITKTLKRKRKGRNKRRGSVHAKINYKFEAKVKHVIRQPNEYKVNIFYDDYERRSHVGYVSVTPSDESKKCFQLSLLRIKAWKLCYMVDLISILPFQA</sequence>
<evidence type="ECO:0000313" key="2">
    <source>
        <dbReference type="Proteomes" id="UP000789342"/>
    </source>
</evidence>
<evidence type="ECO:0000313" key="1">
    <source>
        <dbReference type="EMBL" id="CAG8506545.1"/>
    </source>
</evidence>
<protein>
    <submittedName>
        <fullName evidence="1">13351_t:CDS:1</fullName>
    </submittedName>
</protein>
<keyword evidence="2" id="KW-1185">Reference proteome</keyword>